<dbReference type="AlphaFoldDB" id="A0A4R6JLP5"/>
<name>A0A4R6JLP5_9ACTN</name>
<dbReference type="Proteomes" id="UP000294901">
    <property type="component" value="Unassembled WGS sequence"/>
</dbReference>
<dbReference type="PROSITE" id="PS50995">
    <property type="entry name" value="HTH_MARR_2"/>
    <property type="match status" value="1"/>
</dbReference>
<dbReference type="Pfam" id="PF12802">
    <property type="entry name" value="MarR_2"/>
    <property type="match status" value="1"/>
</dbReference>
<accession>A0A4R6JLP5</accession>
<dbReference type="Gene3D" id="1.10.10.10">
    <property type="entry name" value="Winged helix-like DNA-binding domain superfamily/Winged helix DNA-binding domain"/>
    <property type="match status" value="1"/>
</dbReference>
<dbReference type="GO" id="GO:0003677">
    <property type="term" value="F:DNA binding"/>
    <property type="evidence" value="ECO:0007669"/>
    <property type="project" value="UniProtKB-KW"/>
</dbReference>
<dbReference type="PANTHER" id="PTHR33164:SF99">
    <property type="entry name" value="MARR FAMILY REGULATORY PROTEIN"/>
    <property type="match status" value="1"/>
</dbReference>
<feature type="domain" description="HTH marR-type" evidence="1">
    <location>
        <begin position="18"/>
        <end position="153"/>
    </location>
</feature>
<dbReference type="SMART" id="SM00347">
    <property type="entry name" value="HTH_MARR"/>
    <property type="match status" value="1"/>
</dbReference>
<dbReference type="InterPro" id="IPR000835">
    <property type="entry name" value="HTH_MarR-typ"/>
</dbReference>
<evidence type="ECO:0000313" key="2">
    <source>
        <dbReference type="EMBL" id="TDO37059.1"/>
    </source>
</evidence>
<dbReference type="InterPro" id="IPR036390">
    <property type="entry name" value="WH_DNA-bd_sf"/>
</dbReference>
<dbReference type="EMBL" id="SNWR01000001">
    <property type="protein sequence ID" value="TDO37059.1"/>
    <property type="molecule type" value="Genomic_DNA"/>
</dbReference>
<keyword evidence="2" id="KW-0238">DNA-binding</keyword>
<dbReference type="InterPro" id="IPR036388">
    <property type="entry name" value="WH-like_DNA-bd_sf"/>
</dbReference>
<dbReference type="GO" id="GO:0006950">
    <property type="term" value="P:response to stress"/>
    <property type="evidence" value="ECO:0007669"/>
    <property type="project" value="TreeGrafter"/>
</dbReference>
<comment type="caution">
    <text evidence="2">The sequence shown here is derived from an EMBL/GenBank/DDBJ whole genome shotgun (WGS) entry which is preliminary data.</text>
</comment>
<dbReference type="RefSeq" id="WP_133871734.1">
    <property type="nucleotide sequence ID" value="NZ_BOMD01000100.1"/>
</dbReference>
<dbReference type="GO" id="GO:0003700">
    <property type="term" value="F:DNA-binding transcription factor activity"/>
    <property type="evidence" value="ECO:0007669"/>
    <property type="project" value="InterPro"/>
</dbReference>
<dbReference type="SUPFAM" id="SSF46785">
    <property type="entry name" value="Winged helix' DNA-binding domain"/>
    <property type="match status" value="1"/>
</dbReference>
<dbReference type="InterPro" id="IPR039422">
    <property type="entry name" value="MarR/SlyA-like"/>
</dbReference>
<dbReference type="OrthoDB" id="3178168at2"/>
<proteinExistence type="predicted"/>
<organism evidence="2 3">
    <name type="scientific">Paractinoplanes brasiliensis</name>
    <dbReference type="NCBI Taxonomy" id="52695"/>
    <lineage>
        <taxon>Bacteria</taxon>
        <taxon>Bacillati</taxon>
        <taxon>Actinomycetota</taxon>
        <taxon>Actinomycetes</taxon>
        <taxon>Micromonosporales</taxon>
        <taxon>Micromonosporaceae</taxon>
        <taxon>Paractinoplanes</taxon>
    </lineage>
</organism>
<keyword evidence="3" id="KW-1185">Reference proteome</keyword>
<evidence type="ECO:0000259" key="1">
    <source>
        <dbReference type="PROSITE" id="PS50995"/>
    </source>
</evidence>
<evidence type="ECO:0000313" key="3">
    <source>
        <dbReference type="Proteomes" id="UP000294901"/>
    </source>
</evidence>
<dbReference type="PANTHER" id="PTHR33164">
    <property type="entry name" value="TRANSCRIPTIONAL REGULATOR, MARR FAMILY"/>
    <property type="match status" value="1"/>
</dbReference>
<gene>
    <name evidence="2" type="ORF">C8E87_0654</name>
</gene>
<sequence length="153" mass="17163">MTTAVVPTPAGNLLSSSEEQFFNLFLSAAAAVHRRVSTDLVHDHSITLSDYRALRNLDVATDRRMRLQALADASFLSRSRISRMVRTFERRGFVQRERAEDDGRGWYVRLTPAGQSWLTYFEHSYAQSVRRHALSALDPAAVRAVTAAAQLLA</sequence>
<protein>
    <submittedName>
        <fullName evidence="2">DNA-binding MarR family transcriptional regulator</fullName>
    </submittedName>
</protein>
<reference evidence="2 3" key="1">
    <citation type="submission" date="2019-03" db="EMBL/GenBank/DDBJ databases">
        <title>Sequencing the genomes of 1000 actinobacteria strains.</title>
        <authorList>
            <person name="Klenk H.-P."/>
        </authorList>
    </citation>
    <scope>NUCLEOTIDE SEQUENCE [LARGE SCALE GENOMIC DNA]</scope>
    <source>
        <strain evidence="2 3">DSM 43805</strain>
    </source>
</reference>